<keyword evidence="4 6" id="KW-0274">FAD</keyword>
<evidence type="ECO:0000256" key="5">
    <source>
        <dbReference type="ARBA" id="ARBA00023002"/>
    </source>
</evidence>
<keyword evidence="5 6" id="KW-0560">Oxidoreductase</keyword>
<feature type="domain" description="Acyl-CoA oxidase/dehydrogenase middle" evidence="8">
    <location>
        <begin position="120"/>
        <end position="205"/>
    </location>
</feature>
<dbReference type="InterPro" id="IPR046373">
    <property type="entry name" value="Acyl-CoA_Oxase/DH_mid-dom_sf"/>
</dbReference>
<dbReference type="OrthoDB" id="7328575at2"/>
<dbReference type="Pfam" id="PF02770">
    <property type="entry name" value="Acyl-CoA_dh_M"/>
    <property type="match status" value="1"/>
</dbReference>
<evidence type="ECO:0000256" key="3">
    <source>
        <dbReference type="ARBA" id="ARBA00022630"/>
    </source>
</evidence>
<dbReference type="InterPro" id="IPR013786">
    <property type="entry name" value="AcylCoA_DH/ox_N"/>
</dbReference>
<sequence length="368" mass="39332">MDFTFTDDQRQLRDALRGYLARNNGFSGRTASARSALGWNESLWRGLADDLGILGVLVADAAGGAGGDAVDMMVVMEELGANLLVEPYLETAVIGASALGAAGGREAELKAIASGSMRVAFAWAEAETRFDRMPYDSIASRTATGWRLDGAKAVVIAAPIATHFLVTARAEDGPALFLVKADTAGISLTAFPTIDGRRAADMSFDAVAIPERALVARGAEAIERLCDVATAMLGAEALGVMRVMLDDTIAFTRERRQFGQAIATFQVLQHRMVDMYMQLELATSAVYRAVLSLDAAPAERARAVSAMKVTVAGACRFIGQNAIQLHGGMGMTDEVAVTHYFRRATVIESEFGSADWHRRRFASLSRAA</sequence>
<evidence type="ECO:0008006" key="12">
    <source>
        <dbReference type="Google" id="ProtNLM"/>
    </source>
</evidence>
<evidence type="ECO:0000256" key="4">
    <source>
        <dbReference type="ARBA" id="ARBA00022827"/>
    </source>
</evidence>
<comment type="cofactor">
    <cofactor evidence="1 6">
        <name>FAD</name>
        <dbReference type="ChEBI" id="CHEBI:57692"/>
    </cofactor>
</comment>
<evidence type="ECO:0000256" key="2">
    <source>
        <dbReference type="ARBA" id="ARBA00009347"/>
    </source>
</evidence>
<dbReference type="PANTHER" id="PTHR43884:SF20">
    <property type="entry name" value="ACYL-COA DEHYDROGENASE FADE28"/>
    <property type="match status" value="1"/>
</dbReference>
<organism evidence="10 11">
    <name type="scientific">Sphingopyxis macrogoltabida</name>
    <name type="common">Sphingomonas macrogoltabidus</name>
    <dbReference type="NCBI Taxonomy" id="33050"/>
    <lineage>
        <taxon>Bacteria</taxon>
        <taxon>Pseudomonadati</taxon>
        <taxon>Pseudomonadota</taxon>
        <taxon>Alphaproteobacteria</taxon>
        <taxon>Sphingomonadales</taxon>
        <taxon>Sphingomonadaceae</taxon>
        <taxon>Sphingopyxis</taxon>
    </lineage>
</organism>
<dbReference type="GO" id="GO:0050660">
    <property type="term" value="F:flavin adenine dinucleotide binding"/>
    <property type="evidence" value="ECO:0007669"/>
    <property type="project" value="InterPro"/>
</dbReference>
<dbReference type="EMBL" id="CP012700">
    <property type="protein sequence ID" value="ALH81653.1"/>
    <property type="molecule type" value="Genomic_DNA"/>
</dbReference>
<comment type="similarity">
    <text evidence="2 6">Belongs to the acyl-CoA dehydrogenase family.</text>
</comment>
<dbReference type="KEGG" id="smag:AN936_15215"/>
<dbReference type="CDD" id="cd00567">
    <property type="entry name" value="ACAD"/>
    <property type="match status" value="1"/>
</dbReference>
<dbReference type="AlphaFoldDB" id="A0A0N9UP31"/>
<evidence type="ECO:0000313" key="10">
    <source>
        <dbReference type="EMBL" id="ALH81653.1"/>
    </source>
</evidence>
<evidence type="ECO:0000256" key="6">
    <source>
        <dbReference type="RuleBase" id="RU362125"/>
    </source>
</evidence>
<protein>
    <recommendedName>
        <fullName evidence="12">Pimeloyl-CoA dehydrogenase small subunit</fullName>
    </recommendedName>
</protein>
<evidence type="ECO:0000259" key="8">
    <source>
        <dbReference type="Pfam" id="PF02770"/>
    </source>
</evidence>
<evidence type="ECO:0000313" key="11">
    <source>
        <dbReference type="Proteomes" id="UP000058074"/>
    </source>
</evidence>
<dbReference type="GO" id="GO:0003995">
    <property type="term" value="F:acyl-CoA dehydrogenase activity"/>
    <property type="evidence" value="ECO:0007669"/>
    <property type="project" value="TreeGrafter"/>
</dbReference>
<dbReference type="SUPFAM" id="SSF56645">
    <property type="entry name" value="Acyl-CoA dehydrogenase NM domain-like"/>
    <property type="match status" value="1"/>
</dbReference>
<evidence type="ECO:0000259" key="7">
    <source>
        <dbReference type="Pfam" id="PF00441"/>
    </source>
</evidence>
<name>A0A0N9UP31_SPHMC</name>
<gene>
    <name evidence="10" type="ORF">AN936_15215</name>
</gene>
<dbReference type="InterPro" id="IPR009100">
    <property type="entry name" value="AcylCoA_DH/oxidase_NM_dom_sf"/>
</dbReference>
<dbReference type="Pfam" id="PF02771">
    <property type="entry name" value="Acyl-CoA_dh_N"/>
    <property type="match status" value="1"/>
</dbReference>
<dbReference type="Pfam" id="PF00441">
    <property type="entry name" value="Acyl-CoA_dh_1"/>
    <property type="match status" value="1"/>
</dbReference>
<dbReference type="Gene3D" id="1.10.540.10">
    <property type="entry name" value="Acyl-CoA dehydrogenase/oxidase, N-terminal domain"/>
    <property type="match status" value="1"/>
</dbReference>
<proteinExistence type="inferred from homology"/>
<feature type="domain" description="Acyl-CoA dehydrogenase/oxidase C-terminal" evidence="7">
    <location>
        <begin position="217"/>
        <end position="361"/>
    </location>
</feature>
<dbReference type="PATRIC" id="fig|33050.5.peg.3156"/>
<dbReference type="InterPro" id="IPR009075">
    <property type="entry name" value="AcylCo_DH/oxidase_C"/>
</dbReference>
<feature type="domain" description="Acyl-CoA dehydrogenase/oxidase N-terminal" evidence="9">
    <location>
        <begin position="6"/>
        <end position="82"/>
    </location>
</feature>
<dbReference type="InterPro" id="IPR037069">
    <property type="entry name" value="AcylCoA_DH/ox_N_sf"/>
</dbReference>
<evidence type="ECO:0000259" key="9">
    <source>
        <dbReference type="Pfam" id="PF02771"/>
    </source>
</evidence>
<dbReference type="InterPro" id="IPR006091">
    <property type="entry name" value="Acyl-CoA_Oxase/DH_mid-dom"/>
</dbReference>
<dbReference type="Gene3D" id="2.40.110.10">
    <property type="entry name" value="Butyryl-CoA Dehydrogenase, subunit A, domain 2"/>
    <property type="match status" value="1"/>
</dbReference>
<dbReference type="Gene3D" id="1.20.140.10">
    <property type="entry name" value="Butyryl-CoA Dehydrogenase, subunit A, domain 3"/>
    <property type="match status" value="1"/>
</dbReference>
<reference evidence="10 11" key="1">
    <citation type="journal article" date="2015" name="Genome Announc.">
        <title>Complete Genome Sequence of Polypropylene Glycol- and Polyethylene Glycol-Degrading Sphingopyxis macrogoltabida Strain EY-1.</title>
        <authorList>
            <person name="Ohtsubo Y."/>
            <person name="Nagata Y."/>
            <person name="Numata M."/>
            <person name="Tsuchikane K."/>
            <person name="Hosoyama A."/>
            <person name="Yamazoe A."/>
            <person name="Tsuda M."/>
            <person name="Fujita N."/>
            <person name="Kawai F."/>
        </authorList>
    </citation>
    <scope>NUCLEOTIDE SEQUENCE [LARGE SCALE GENOMIC DNA]</scope>
    <source>
        <strain evidence="10 11">EY-1</strain>
    </source>
</reference>
<accession>A0A0N9UP31</accession>
<dbReference type="InterPro" id="IPR036250">
    <property type="entry name" value="AcylCo_DH-like_C"/>
</dbReference>
<evidence type="ECO:0000256" key="1">
    <source>
        <dbReference type="ARBA" id="ARBA00001974"/>
    </source>
</evidence>
<dbReference type="Proteomes" id="UP000058074">
    <property type="component" value="Chromosome"/>
</dbReference>
<dbReference type="SUPFAM" id="SSF47203">
    <property type="entry name" value="Acyl-CoA dehydrogenase C-terminal domain-like"/>
    <property type="match status" value="1"/>
</dbReference>
<dbReference type="PANTHER" id="PTHR43884">
    <property type="entry name" value="ACYL-COA DEHYDROGENASE"/>
    <property type="match status" value="1"/>
</dbReference>
<keyword evidence="3 6" id="KW-0285">Flavoprotein</keyword>